<comment type="caution">
    <text evidence="2">The sequence shown here is derived from an EMBL/GenBank/DDBJ whole genome shotgun (WGS) entry which is preliminary data.</text>
</comment>
<proteinExistence type="predicted"/>
<evidence type="ECO:0000256" key="1">
    <source>
        <dbReference type="SAM" id="Phobius"/>
    </source>
</evidence>
<protein>
    <submittedName>
        <fullName evidence="2">Uncharacterized protein</fullName>
    </submittedName>
</protein>
<gene>
    <name evidence="2" type="ORF">LCGC14_2850600</name>
</gene>
<feature type="transmembrane region" description="Helical" evidence="1">
    <location>
        <begin position="12"/>
        <end position="36"/>
    </location>
</feature>
<keyword evidence="1" id="KW-1133">Transmembrane helix</keyword>
<accession>A0A0F9AGR9</accession>
<keyword evidence="1" id="KW-0472">Membrane</keyword>
<dbReference type="AlphaFoldDB" id="A0A0F9AGR9"/>
<name>A0A0F9AGR9_9ZZZZ</name>
<evidence type="ECO:0000313" key="2">
    <source>
        <dbReference type="EMBL" id="KKK77734.1"/>
    </source>
</evidence>
<organism evidence="2">
    <name type="scientific">marine sediment metagenome</name>
    <dbReference type="NCBI Taxonomy" id="412755"/>
    <lineage>
        <taxon>unclassified sequences</taxon>
        <taxon>metagenomes</taxon>
        <taxon>ecological metagenomes</taxon>
    </lineage>
</organism>
<sequence length="37" mass="4290">MDKIEEEEGTLMCYVLVFVYALLLTIFSIIGLGYFVR</sequence>
<keyword evidence="1" id="KW-0812">Transmembrane</keyword>
<dbReference type="EMBL" id="LAZR01054814">
    <property type="protein sequence ID" value="KKK77734.1"/>
    <property type="molecule type" value="Genomic_DNA"/>
</dbReference>
<reference evidence="2" key="1">
    <citation type="journal article" date="2015" name="Nature">
        <title>Complex archaea that bridge the gap between prokaryotes and eukaryotes.</title>
        <authorList>
            <person name="Spang A."/>
            <person name="Saw J.H."/>
            <person name="Jorgensen S.L."/>
            <person name="Zaremba-Niedzwiedzka K."/>
            <person name="Martijn J."/>
            <person name="Lind A.E."/>
            <person name="van Eijk R."/>
            <person name="Schleper C."/>
            <person name="Guy L."/>
            <person name="Ettema T.J."/>
        </authorList>
    </citation>
    <scope>NUCLEOTIDE SEQUENCE</scope>
</reference>